<accession>A0AAE1P691</accession>
<gene>
    <name evidence="2" type="ORF">Pmani_025384</name>
</gene>
<organism evidence="2 3">
    <name type="scientific">Petrolisthes manimaculis</name>
    <dbReference type="NCBI Taxonomy" id="1843537"/>
    <lineage>
        <taxon>Eukaryota</taxon>
        <taxon>Metazoa</taxon>
        <taxon>Ecdysozoa</taxon>
        <taxon>Arthropoda</taxon>
        <taxon>Crustacea</taxon>
        <taxon>Multicrustacea</taxon>
        <taxon>Malacostraca</taxon>
        <taxon>Eumalacostraca</taxon>
        <taxon>Eucarida</taxon>
        <taxon>Decapoda</taxon>
        <taxon>Pleocyemata</taxon>
        <taxon>Anomura</taxon>
        <taxon>Galatheoidea</taxon>
        <taxon>Porcellanidae</taxon>
        <taxon>Petrolisthes</taxon>
    </lineage>
</organism>
<sequence>MKDQIVNGSGNEHLKTTTWQQCMTDTEKEGLSHRLRQTRTRLLLAYRRSPTPLLSLDEGQKSGGGGGGGGGSGGGVVKVS</sequence>
<reference evidence="2" key="1">
    <citation type="submission" date="2023-11" db="EMBL/GenBank/DDBJ databases">
        <title>Genome assemblies of two species of porcelain crab, Petrolisthes cinctipes and Petrolisthes manimaculis (Anomura: Porcellanidae).</title>
        <authorList>
            <person name="Angst P."/>
        </authorList>
    </citation>
    <scope>NUCLEOTIDE SEQUENCE</scope>
    <source>
        <strain evidence="2">PB745_02</strain>
        <tissue evidence="2">Gill</tissue>
    </source>
</reference>
<comment type="caution">
    <text evidence="2">The sequence shown here is derived from an EMBL/GenBank/DDBJ whole genome shotgun (WGS) entry which is preliminary data.</text>
</comment>
<proteinExistence type="predicted"/>
<evidence type="ECO:0000313" key="3">
    <source>
        <dbReference type="Proteomes" id="UP001292094"/>
    </source>
</evidence>
<dbReference type="Proteomes" id="UP001292094">
    <property type="component" value="Unassembled WGS sequence"/>
</dbReference>
<evidence type="ECO:0000256" key="1">
    <source>
        <dbReference type="SAM" id="MobiDB-lite"/>
    </source>
</evidence>
<evidence type="ECO:0000313" key="2">
    <source>
        <dbReference type="EMBL" id="KAK4302533.1"/>
    </source>
</evidence>
<dbReference type="AlphaFoldDB" id="A0AAE1P691"/>
<feature type="region of interest" description="Disordered" evidence="1">
    <location>
        <begin position="53"/>
        <end position="80"/>
    </location>
</feature>
<feature type="compositionally biased region" description="Gly residues" evidence="1">
    <location>
        <begin position="61"/>
        <end position="80"/>
    </location>
</feature>
<dbReference type="EMBL" id="JAWZYT010002714">
    <property type="protein sequence ID" value="KAK4302533.1"/>
    <property type="molecule type" value="Genomic_DNA"/>
</dbReference>
<keyword evidence="3" id="KW-1185">Reference proteome</keyword>
<protein>
    <submittedName>
        <fullName evidence="2">Uncharacterized protein</fullName>
    </submittedName>
</protein>
<name>A0AAE1P691_9EUCA</name>